<evidence type="ECO:0000313" key="1">
    <source>
        <dbReference type="EMBL" id="EBO1428364.1"/>
    </source>
</evidence>
<dbReference type="EMBL" id="AAGHOJ010000088">
    <property type="protein sequence ID" value="EBO1428364.1"/>
    <property type="molecule type" value="Genomic_DNA"/>
</dbReference>
<comment type="caution">
    <text evidence="1">The sequence shown here is derived from an EMBL/GenBank/DDBJ whole genome shotgun (WGS) entry which is preliminary data.</text>
</comment>
<evidence type="ECO:0008006" key="2">
    <source>
        <dbReference type="Google" id="ProtNLM"/>
    </source>
</evidence>
<protein>
    <recommendedName>
        <fullName evidence="2">Ig-like domain-containing protein</fullName>
    </recommendedName>
</protein>
<gene>
    <name evidence="1" type="ORF">D5Q97_24175</name>
</gene>
<dbReference type="AlphaFoldDB" id="A0A5T9SKU5"/>
<proteinExistence type="predicted"/>
<dbReference type="InterPro" id="IPR013783">
    <property type="entry name" value="Ig-like_fold"/>
</dbReference>
<dbReference type="SUPFAM" id="SSF48726">
    <property type="entry name" value="Immunoglobulin"/>
    <property type="match status" value="1"/>
</dbReference>
<sequence>MPELKVAFNKDTYVATVLDASGSVPDGSVNVGTFDHPDETYPDSYVIYHGVRELLYKRSEVDPTQPGFWPENITNMQAVTIENKATARLVLSTSLPRVVSTIEGGKVTLSVVALGGKTPLAYAWQFRAPNASDWTTVADADEATLVLDNIDADKAGEYKVTVTDAAGTKVDSTALVAVGAYPPPTLTGIKATPTSLSLSVATDAATGKTVALSAIPTDAELGTLSIKTAPDSARATATIAGTTLTVKPVAAGDATSVVVTNGTVDVTITINVAE</sequence>
<dbReference type="Gene3D" id="2.60.40.10">
    <property type="entry name" value="Immunoglobulins"/>
    <property type="match status" value="1"/>
</dbReference>
<accession>A0A5T9SKU5</accession>
<organism evidence="1">
    <name type="scientific">Salmonella enterica</name>
    <name type="common">Salmonella choleraesuis</name>
    <dbReference type="NCBI Taxonomy" id="28901"/>
    <lineage>
        <taxon>Bacteria</taxon>
        <taxon>Pseudomonadati</taxon>
        <taxon>Pseudomonadota</taxon>
        <taxon>Gammaproteobacteria</taxon>
        <taxon>Enterobacterales</taxon>
        <taxon>Enterobacteriaceae</taxon>
        <taxon>Salmonella</taxon>
    </lineage>
</organism>
<dbReference type="InterPro" id="IPR036179">
    <property type="entry name" value="Ig-like_dom_sf"/>
</dbReference>
<reference evidence="1" key="1">
    <citation type="submission" date="2018-10" db="EMBL/GenBank/DDBJ databases">
        <authorList>
            <consortium name="Veterinary Laboratory Investigation and Response Network"/>
        </authorList>
    </citation>
    <scope>NUCLEOTIDE SEQUENCE</scope>
    <source>
        <strain evidence="1">SAL-18-VL-OH-GA-0003</strain>
    </source>
</reference>
<name>A0A5T9SKU5_SALER</name>